<proteinExistence type="predicted"/>
<dbReference type="InterPro" id="IPR057251">
    <property type="entry name" value="FP_C"/>
</dbReference>
<evidence type="ECO:0000313" key="3">
    <source>
        <dbReference type="Proteomes" id="UP001516400"/>
    </source>
</evidence>
<protein>
    <recommendedName>
        <fullName evidence="1">FP protein C-terminal domain-containing protein</fullName>
    </recommendedName>
</protein>
<dbReference type="Pfam" id="PF25298">
    <property type="entry name" value="Baculo_FP_2nd"/>
    <property type="match status" value="1"/>
</dbReference>
<organism evidence="2 3">
    <name type="scientific">Cryptolaemus montrouzieri</name>
    <dbReference type="NCBI Taxonomy" id="559131"/>
    <lineage>
        <taxon>Eukaryota</taxon>
        <taxon>Metazoa</taxon>
        <taxon>Ecdysozoa</taxon>
        <taxon>Arthropoda</taxon>
        <taxon>Hexapoda</taxon>
        <taxon>Insecta</taxon>
        <taxon>Pterygota</taxon>
        <taxon>Neoptera</taxon>
        <taxon>Endopterygota</taxon>
        <taxon>Coleoptera</taxon>
        <taxon>Polyphaga</taxon>
        <taxon>Cucujiformia</taxon>
        <taxon>Coccinelloidea</taxon>
        <taxon>Coccinellidae</taxon>
        <taxon>Scymninae</taxon>
        <taxon>Scymnini</taxon>
        <taxon>Cryptolaemus</taxon>
    </lineage>
</organism>
<name>A0ABD2PGH9_9CUCU</name>
<keyword evidence="3" id="KW-1185">Reference proteome</keyword>
<feature type="domain" description="FP protein C-terminal" evidence="1">
    <location>
        <begin position="100"/>
        <end position="140"/>
    </location>
</feature>
<evidence type="ECO:0000313" key="2">
    <source>
        <dbReference type="EMBL" id="KAL3290098.1"/>
    </source>
</evidence>
<evidence type="ECO:0000259" key="1">
    <source>
        <dbReference type="Pfam" id="PF25298"/>
    </source>
</evidence>
<dbReference type="AlphaFoldDB" id="A0ABD2PGH9"/>
<accession>A0ABD2PGH9</accession>
<reference evidence="2 3" key="1">
    <citation type="journal article" date="2021" name="BMC Biol.">
        <title>Horizontally acquired antibacterial genes associated with adaptive radiation of ladybird beetles.</title>
        <authorList>
            <person name="Li H.S."/>
            <person name="Tang X.F."/>
            <person name="Huang Y.H."/>
            <person name="Xu Z.Y."/>
            <person name="Chen M.L."/>
            <person name="Du X.Y."/>
            <person name="Qiu B.Y."/>
            <person name="Chen P.T."/>
            <person name="Zhang W."/>
            <person name="Slipinski A."/>
            <person name="Escalona H.E."/>
            <person name="Waterhouse R.M."/>
            <person name="Zwick A."/>
            <person name="Pang H."/>
        </authorList>
    </citation>
    <scope>NUCLEOTIDE SEQUENCE [LARGE SCALE GENOMIC DNA]</scope>
    <source>
        <strain evidence="2">SYSU2018</strain>
    </source>
</reference>
<sequence length="140" mass="16230">MKIQDVPEKKNENLIVVIVNIGNFLNFRIEKSVIDYITLVPTVSADKDKPKPKNIIIRFLSKLSRDEFLARTKAKRIETKLSGFKIDGISDRLFINDYLTPMNNILYKNASVAAKQHQFKYVWVRSGNIFVRKDDTTKIL</sequence>
<gene>
    <name evidence="2" type="ORF">HHI36_023466</name>
</gene>
<comment type="caution">
    <text evidence="2">The sequence shown here is derived from an EMBL/GenBank/DDBJ whole genome shotgun (WGS) entry which is preliminary data.</text>
</comment>
<dbReference type="EMBL" id="JABFTP020000186">
    <property type="protein sequence ID" value="KAL3290098.1"/>
    <property type="molecule type" value="Genomic_DNA"/>
</dbReference>
<dbReference type="Proteomes" id="UP001516400">
    <property type="component" value="Unassembled WGS sequence"/>
</dbReference>